<dbReference type="Gene3D" id="1.10.260.40">
    <property type="entry name" value="lambda repressor-like DNA-binding domains"/>
    <property type="match status" value="1"/>
</dbReference>
<organism evidence="2 3">
    <name type="scientific">Nonomuraea insulae</name>
    <dbReference type="NCBI Taxonomy" id="1616787"/>
    <lineage>
        <taxon>Bacteria</taxon>
        <taxon>Bacillati</taxon>
        <taxon>Actinomycetota</taxon>
        <taxon>Actinomycetes</taxon>
        <taxon>Streptosporangiales</taxon>
        <taxon>Streptosporangiaceae</taxon>
        <taxon>Nonomuraea</taxon>
    </lineage>
</organism>
<dbReference type="SMART" id="SM00530">
    <property type="entry name" value="HTH_XRE"/>
    <property type="match status" value="1"/>
</dbReference>
<accession>A0ABW1D5R1</accession>
<keyword evidence="3" id="KW-1185">Reference proteome</keyword>
<dbReference type="Proteomes" id="UP001596058">
    <property type="component" value="Unassembled WGS sequence"/>
</dbReference>
<proteinExistence type="predicted"/>
<sequence length="223" mass="24630">MGQIAGYVVADYLQQHAGDARHGEAIPDSTWQALCDHLKSPHDQAIVGEKAYGEGLYAYAEQLLRRAADAGIHYAVSDLVRLLGRLGRYEELRKRADEGNEDAGRHLVYVLAKLGLEEEIRARIRAGDYYAETFLAQLLSKGKTSVGQRIKAIRLMRGLTQEDLAHPELTYSYLSLIESGKRNAPDPLVELFAKKLGCSVSYLLNGVPGGCLAELDSELAFKR</sequence>
<gene>
    <name evidence="2" type="ORF">ACFPZ3_56265</name>
</gene>
<name>A0ABW1D5R1_9ACTN</name>
<dbReference type="CDD" id="cd00093">
    <property type="entry name" value="HTH_XRE"/>
    <property type="match status" value="1"/>
</dbReference>
<dbReference type="Pfam" id="PF01381">
    <property type="entry name" value="HTH_3"/>
    <property type="match status" value="1"/>
</dbReference>
<evidence type="ECO:0000259" key="1">
    <source>
        <dbReference type="PROSITE" id="PS50943"/>
    </source>
</evidence>
<evidence type="ECO:0000313" key="2">
    <source>
        <dbReference type="EMBL" id="MFC5833269.1"/>
    </source>
</evidence>
<dbReference type="PROSITE" id="PS50943">
    <property type="entry name" value="HTH_CROC1"/>
    <property type="match status" value="1"/>
</dbReference>
<reference evidence="3" key="1">
    <citation type="journal article" date="2019" name="Int. J. Syst. Evol. Microbiol.">
        <title>The Global Catalogue of Microorganisms (GCM) 10K type strain sequencing project: providing services to taxonomists for standard genome sequencing and annotation.</title>
        <authorList>
            <consortium name="The Broad Institute Genomics Platform"/>
            <consortium name="The Broad Institute Genome Sequencing Center for Infectious Disease"/>
            <person name="Wu L."/>
            <person name="Ma J."/>
        </authorList>
    </citation>
    <scope>NUCLEOTIDE SEQUENCE [LARGE SCALE GENOMIC DNA]</scope>
    <source>
        <strain evidence="3">CCUG 53903</strain>
    </source>
</reference>
<dbReference type="EMBL" id="JBHSPA010000090">
    <property type="protein sequence ID" value="MFC5833269.1"/>
    <property type="molecule type" value="Genomic_DNA"/>
</dbReference>
<evidence type="ECO:0000313" key="3">
    <source>
        <dbReference type="Proteomes" id="UP001596058"/>
    </source>
</evidence>
<protein>
    <submittedName>
        <fullName evidence="2">Helix-turn-helix domain-containing protein</fullName>
    </submittedName>
</protein>
<dbReference type="InterPro" id="IPR010982">
    <property type="entry name" value="Lambda_DNA-bd_dom_sf"/>
</dbReference>
<feature type="domain" description="HTH cro/C1-type" evidence="1">
    <location>
        <begin position="150"/>
        <end position="203"/>
    </location>
</feature>
<comment type="caution">
    <text evidence="2">The sequence shown here is derived from an EMBL/GenBank/DDBJ whole genome shotgun (WGS) entry which is preliminary data.</text>
</comment>
<dbReference type="SUPFAM" id="SSF47413">
    <property type="entry name" value="lambda repressor-like DNA-binding domains"/>
    <property type="match status" value="1"/>
</dbReference>
<dbReference type="RefSeq" id="WP_379522695.1">
    <property type="nucleotide sequence ID" value="NZ_JBHSPA010000090.1"/>
</dbReference>
<dbReference type="InterPro" id="IPR001387">
    <property type="entry name" value="Cro/C1-type_HTH"/>
</dbReference>